<dbReference type="InterPro" id="IPR001711">
    <property type="entry name" value="PLipase_C_Pinositol-sp_Y"/>
</dbReference>
<dbReference type="InterPro" id="IPR011992">
    <property type="entry name" value="EF-hand-dom_pair"/>
</dbReference>
<feature type="compositionally biased region" description="Basic and acidic residues" evidence="9">
    <location>
        <begin position="900"/>
        <end position="915"/>
    </location>
</feature>
<dbReference type="OrthoDB" id="269822at2759"/>
<dbReference type="PIRSF" id="PIRSF000956">
    <property type="entry name" value="PLC-beta"/>
    <property type="match status" value="1"/>
</dbReference>
<dbReference type="FunFam" id="2.60.40.150:FF:000008">
    <property type="entry name" value="1-phosphatidylinositol 4,5-bisphosphate phosphodiesterase"/>
    <property type="match status" value="1"/>
</dbReference>
<evidence type="ECO:0000256" key="4">
    <source>
        <dbReference type="ARBA" id="ARBA00023224"/>
    </source>
</evidence>
<gene>
    <name evidence="12" type="ORF">SPHA_40209</name>
</gene>
<evidence type="ECO:0000256" key="2">
    <source>
        <dbReference type="ARBA" id="ARBA00022963"/>
    </source>
</evidence>
<dbReference type="GO" id="GO:0004435">
    <property type="term" value="F:phosphatidylinositol-4,5-bisphosphate phospholipase C activity"/>
    <property type="evidence" value="ECO:0007669"/>
    <property type="project" value="UniProtKB-UniRule"/>
</dbReference>
<dbReference type="GO" id="GO:0051209">
    <property type="term" value="P:release of sequestered calcium ion into cytosol"/>
    <property type="evidence" value="ECO:0007669"/>
    <property type="project" value="TreeGrafter"/>
</dbReference>
<dbReference type="InterPro" id="IPR016280">
    <property type="entry name" value="PLC-beta"/>
</dbReference>
<dbReference type="SUPFAM" id="SSF51695">
    <property type="entry name" value="PLC-like phosphodiesterases"/>
    <property type="match status" value="1"/>
</dbReference>
<dbReference type="GO" id="GO:0048015">
    <property type="term" value="P:phosphatidylinositol-mediated signaling"/>
    <property type="evidence" value="ECO:0007669"/>
    <property type="project" value="TreeGrafter"/>
</dbReference>
<dbReference type="GO" id="GO:0007186">
    <property type="term" value="P:G protein-coupled receptor signaling pathway"/>
    <property type="evidence" value="ECO:0007669"/>
    <property type="project" value="TreeGrafter"/>
</dbReference>
<dbReference type="GO" id="GO:0005509">
    <property type="term" value="F:calcium ion binding"/>
    <property type="evidence" value="ECO:0007669"/>
    <property type="project" value="UniProtKB-UniRule"/>
</dbReference>
<reference evidence="12" key="1">
    <citation type="submission" date="2021-01" db="EMBL/GenBank/DDBJ databases">
        <authorList>
            <person name="Li R."/>
            <person name="Bekaert M."/>
        </authorList>
    </citation>
    <scope>NUCLEOTIDE SEQUENCE</scope>
    <source>
        <strain evidence="12">Farmed</strain>
    </source>
</reference>
<dbReference type="CDD" id="cd13361">
    <property type="entry name" value="PH_PLC_beta"/>
    <property type="match status" value="1"/>
</dbReference>
<dbReference type="AlphaFoldDB" id="A0A812CSH4"/>
<dbReference type="FunFam" id="3.20.20.190:FF:000039">
    <property type="entry name" value="Phosphoinositide phospholipase C"/>
    <property type="match status" value="1"/>
</dbReference>
<evidence type="ECO:0000256" key="8">
    <source>
        <dbReference type="RuleBase" id="RU361133"/>
    </source>
</evidence>
<dbReference type="EC" id="3.1.4.11" evidence="5"/>
<dbReference type="InterPro" id="IPR037862">
    <property type="entry name" value="PLC-beta_PH"/>
</dbReference>
<dbReference type="PANTHER" id="PTHR10336">
    <property type="entry name" value="PHOSPHOINOSITIDE-SPECIFIC PHOSPHOLIPASE C FAMILY PROTEIN"/>
    <property type="match status" value="1"/>
</dbReference>
<proteinExistence type="predicted"/>
<feature type="binding site" evidence="7">
    <location>
        <position position="415"/>
    </location>
    <ligand>
        <name>Ca(2+)</name>
        <dbReference type="ChEBI" id="CHEBI:29108"/>
    </ligand>
</feature>
<feature type="binding site" evidence="7">
    <location>
        <position position="366"/>
    </location>
    <ligand>
        <name>Ca(2+)</name>
        <dbReference type="ChEBI" id="CHEBI:29108"/>
    </ligand>
</feature>
<dbReference type="EMBL" id="CAHIKZ030001899">
    <property type="protein sequence ID" value="CAE1276763.1"/>
    <property type="molecule type" value="Genomic_DNA"/>
</dbReference>
<keyword evidence="13" id="KW-1185">Reference proteome</keyword>
<dbReference type="Proteomes" id="UP000597762">
    <property type="component" value="Unassembled WGS sequence"/>
</dbReference>
<evidence type="ECO:0000256" key="9">
    <source>
        <dbReference type="SAM" id="MobiDB-lite"/>
    </source>
</evidence>
<dbReference type="GO" id="GO:0046488">
    <property type="term" value="P:phosphatidylinositol metabolic process"/>
    <property type="evidence" value="ECO:0007669"/>
    <property type="project" value="TreeGrafter"/>
</dbReference>
<feature type="binding site" evidence="7">
    <location>
        <position position="337"/>
    </location>
    <ligand>
        <name>Ca(2+)</name>
        <dbReference type="ChEBI" id="CHEBI:29108"/>
    </ligand>
</feature>
<dbReference type="Pfam" id="PF22631">
    <property type="entry name" value="PLCB1-4-like_EFh"/>
    <property type="match status" value="1"/>
</dbReference>
<comment type="catalytic activity">
    <reaction evidence="5 8">
        <text>a 1,2-diacyl-sn-glycero-3-phospho-(1D-myo-inositol-4,5-bisphosphate) + H2O = 1D-myo-inositol 1,4,5-trisphosphate + a 1,2-diacyl-sn-glycerol + H(+)</text>
        <dbReference type="Rhea" id="RHEA:33179"/>
        <dbReference type="ChEBI" id="CHEBI:15377"/>
        <dbReference type="ChEBI" id="CHEBI:15378"/>
        <dbReference type="ChEBI" id="CHEBI:17815"/>
        <dbReference type="ChEBI" id="CHEBI:58456"/>
        <dbReference type="ChEBI" id="CHEBI:203600"/>
        <dbReference type="EC" id="3.1.4.11"/>
    </reaction>
</comment>
<feature type="domain" description="PI-PLC Y-box" evidence="11">
    <location>
        <begin position="512"/>
        <end position="628"/>
    </location>
</feature>
<feature type="domain" description="C2" evidence="10">
    <location>
        <begin position="631"/>
        <end position="756"/>
    </location>
</feature>
<dbReference type="InterPro" id="IPR042531">
    <property type="entry name" value="PLC-beta_C_sf"/>
</dbReference>
<feature type="active site" evidence="6">
    <location>
        <position position="381"/>
    </location>
</feature>
<dbReference type="CDD" id="cd08591">
    <property type="entry name" value="PI-PLCc_beta"/>
    <property type="match status" value="1"/>
</dbReference>
<evidence type="ECO:0000259" key="10">
    <source>
        <dbReference type="PROSITE" id="PS50004"/>
    </source>
</evidence>
<dbReference type="SMART" id="SM00148">
    <property type="entry name" value="PLCXc"/>
    <property type="match status" value="1"/>
</dbReference>
<evidence type="ECO:0000313" key="13">
    <source>
        <dbReference type="Proteomes" id="UP000597762"/>
    </source>
</evidence>
<evidence type="ECO:0000259" key="11">
    <source>
        <dbReference type="PROSITE" id="PS50008"/>
    </source>
</evidence>
<dbReference type="Pfam" id="PF00387">
    <property type="entry name" value="PI-PLC-Y"/>
    <property type="match status" value="1"/>
</dbReference>
<dbReference type="InterPro" id="IPR000909">
    <property type="entry name" value="PLipase_C_PInositol-sp_X_dom"/>
</dbReference>
<evidence type="ECO:0000256" key="6">
    <source>
        <dbReference type="PIRSR" id="PIRSR000956-1"/>
    </source>
</evidence>
<organism evidence="12 13">
    <name type="scientific">Acanthosepion pharaonis</name>
    <name type="common">Pharaoh cuttlefish</name>
    <name type="synonym">Sepia pharaonis</name>
    <dbReference type="NCBI Taxonomy" id="158019"/>
    <lineage>
        <taxon>Eukaryota</taxon>
        <taxon>Metazoa</taxon>
        <taxon>Spiralia</taxon>
        <taxon>Lophotrochozoa</taxon>
        <taxon>Mollusca</taxon>
        <taxon>Cephalopoda</taxon>
        <taxon>Coleoidea</taxon>
        <taxon>Decapodiformes</taxon>
        <taxon>Sepiida</taxon>
        <taxon>Sepiina</taxon>
        <taxon>Sepiidae</taxon>
        <taxon>Acanthosepion</taxon>
    </lineage>
</organism>
<dbReference type="SMART" id="SM00239">
    <property type="entry name" value="C2"/>
    <property type="match status" value="1"/>
</dbReference>
<keyword evidence="3 5" id="KW-0443">Lipid metabolism</keyword>
<dbReference type="PROSITE" id="PS50004">
    <property type="entry name" value="C2"/>
    <property type="match status" value="1"/>
</dbReference>
<comment type="caution">
    <text evidence="12">The sequence shown here is derived from an EMBL/GenBank/DDBJ whole genome shotgun (WGS) entry which is preliminary data.</text>
</comment>
<keyword evidence="2 5" id="KW-0442">Lipid degradation</keyword>
<evidence type="ECO:0000256" key="3">
    <source>
        <dbReference type="ARBA" id="ARBA00023098"/>
    </source>
</evidence>
<dbReference type="Pfam" id="PF00388">
    <property type="entry name" value="PI-PLC-X"/>
    <property type="match status" value="1"/>
</dbReference>
<dbReference type="Gene3D" id="2.30.29.240">
    <property type="match status" value="1"/>
</dbReference>
<dbReference type="InterPro" id="IPR053945">
    <property type="entry name" value="PLCB1-4-like_EFh"/>
</dbReference>
<dbReference type="Gene3D" id="3.20.20.190">
    <property type="entry name" value="Phosphatidylinositol (PI) phosphodiesterase"/>
    <property type="match status" value="1"/>
</dbReference>
<feature type="active site" evidence="6">
    <location>
        <position position="336"/>
    </location>
</feature>
<dbReference type="PRINTS" id="PR00390">
    <property type="entry name" value="PHPHLIPASEC"/>
</dbReference>
<keyword evidence="7" id="KW-0479">Metal-binding</keyword>
<evidence type="ECO:0000313" key="12">
    <source>
        <dbReference type="EMBL" id="CAE1276763.1"/>
    </source>
</evidence>
<sequence length="1133" mass="128660">MAGVETAVRQIELKWPKVPDQLIKGDKFLKWEEGSSSFIEILLRVDPKGYFLYWKIEGKEDTELLDLAYLRDIRSGKYSKPPKDKKVKEAGTNFGSSNIPLQDKCVTICHGYDYIELEWIHLIAENSSVAKRWSEEVFSYAYNLLSLNKNQLGEWEKLYFRMTTVEIERNKIPVKAIQKCLSKDKDDRTRISKALEKIGWPSGKNDSIDLKAFDFDTFFKFYLALLDRSEIEGIFKELSKNKGNITTVMFRDFLNDMQRHPSLHKTLFPLYTDAQCEALINDYESAVNKKGKRQLTKEGLLYFLMCEENNLTPMHRLDLGANMKLTLAAYYINSSHNTYLTGHQLTGKSSVEIYRQVLLTGCRCLELDCWDGKDGEPIITHGFTMCTEVLFKDVVYAIAECAFKVSEYPVILSFENHCSVAQQKLLAQYCCEAFGEMLLDKPIDGHPLKPGIPLPTPYDLRKKILIKNKKIHKGTGDDEELAGLTDEEKKKIEKEKKDAGTAAKEAEAAEEMSALVNYIQPVHFTTFEQAQKKDRHYEMSSMVETQALNKLKDNPEDFVDYNKKQITRIYPKGTRVDSSNYVPQIYWNAGCQLVALNFQCFDIAMCVNLGVFEYNGCSGYLLKPEFMRKLDKRFDPFTESTVDGVVAGTIEIKIISAQFLSDKKISSYVEVEMYGLPTDTVRKKFKTKIIENNGMDPYYDEKVFVFKKVVLPDLAVVRVIVSEENGKFIGHRVMPLDGIKPGYRHIPLRNESNRPLGLASVFAHIVAKDYVSDAFADFADALLNPIAYQSAQEARAAALCAFEDSAAKPGKSPKAGKKAWGAAGKKVSHGNIAKSALMGATKKPAAGAPGKVATPASPPPPPAAADSEFVANSKMKDESAVTPPKLDVLKQSKAYSKILSKRDKEVDSIKKKNDKAQANMKTKMKSEEKKMKDGHQKAEKKAEKSGKDEHDRLVKENQEKFNQLHKENIDKFVSLCTDHFNAESEICKKYIDSLNDCLKNLISSNQEELKKKLQTIHDKEVEAMNKEMNKKSKEEQKNLGKETKDKEELARKKRELSKKLIDGIVAERNKLKALKERQEKTLEKKVEELTKEFEKEKANAESKLKREFEAKQDILNGEYSMKKVNSKDHVTAL</sequence>
<dbReference type="Gene3D" id="1.10.238.10">
    <property type="entry name" value="EF-hand"/>
    <property type="match status" value="1"/>
</dbReference>
<dbReference type="GO" id="GO:0016042">
    <property type="term" value="P:lipid catabolic process"/>
    <property type="evidence" value="ECO:0007669"/>
    <property type="project" value="UniProtKB-KW"/>
</dbReference>
<dbReference type="CDD" id="cd00275">
    <property type="entry name" value="C2_PLC_like"/>
    <property type="match status" value="1"/>
</dbReference>
<dbReference type="SMART" id="SM00149">
    <property type="entry name" value="PLCYc"/>
    <property type="match status" value="1"/>
</dbReference>
<dbReference type="InterPro" id="IPR000008">
    <property type="entry name" value="C2_dom"/>
</dbReference>
<dbReference type="Pfam" id="PF17787">
    <property type="entry name" value="PH_14"/>
    <property type="match status" value="1"/>
</dbReference>
<accession>A0A812CSH4</accession>
<dbReference type="SUPFAM" id="SSF49562">
    <property type="entry name" value="C2 domain (Calcium/lipid-binding domain, CaLB)"/>
    <property type="match status" value="1"/>
</dbReference>
<keyword evidence="7" id="KW-0106">Calcium</keyword>
<dbReference type="SUPFAM" id="SSF47473">
    <property type="entry name" value="EF-hand"/>
    <property type="match status" value="1"/>
</dbReference>
<dbReference type="InterPro" id="IPR001192">
    <property type="entry name" value="PI-PLC_fam"/>
</dbReference>
<keyword evidence="1 5" id="KW-0378">Hydrolase</keyword>
<name>A0A812CSH4_ACAPH</name>
<evidence type="ECO:0000256" key="7">
    <source>
        <dbReference type="PIRSR" id="PIRSR000956-2"/>
    </source>
</evidence>
<feature type="compositionally biased region" description="Basic and acidic residues" evidence="9">
    <location>
        <begin position="924"/>
        <end position="956"/>
    </location>
</feature>
<dbReference type="Gene3D" id="1.20.1230.10">
    <property type="entry name" value="Phospholipase C beta, distal C-terminal domain"/>
    <property type="match status" value="1"/>
</dbReference>
<dbReference type="SUPFAM" id="SSF69989">
    <property type="entry name" value="C-terminal domain of PLC-beta"/>
    <property type="match status" value="1"/>
</dbReference>
<evidence type="ECO:0000256" key="1">
    <source>
        <dbReference type="ARBA" id="ARBA00022801"/>
    </source>
</evidence>
<dbReference type="InterPro" id="IPR017946">
    <property type="entry name" value="PLC-like_Pdiesterase_TIM-brl"/>
</dbReference>
<dbReference type="PROSITE" id="PS50007">
    <property type="entry name" value="PIPLC_X_DOMAIN"/>
    <property type="match status" value="1"/>
</dbReference>
<evidence type="ECO:0000256" key="5">
    <source>
        <dbReference type="PIRNR" id="PIRNR000956"/>
    </source>
</evidence>
<protein>
    <recommendedName>
        <fullName evidence="5">1-phosphatidylinositol 4,5-bisphosphate phosphodiesterase</fullName>
        <ecNumber evidence="5">3.1.4.11</ecNumber>
    </recommendedName>
</protein>
<dbReference type="SUPFAM" id="SSF50729">
    <property type="entry name" value="PH domain-like"/>
    <property type="match status" value="1"/>
</dbReference>
<feature type="binding site" evidence="7">
    <location>
        <position position="368"/>
    </location>
    <ligand>
        <name>Ca(2+)</name>
        <dbReference type="ChEBI" id="CHEBI:29108"/>
    </ligand>
</feature>
<feature type="compositionally biased region" description="Low complexity" evidence="9">
    <location>
        <begin position="842"/>
        <end position="855"/>
    </location>
</feature>
<dbReference type="GO" id="GO:0005737">
    <property type="term" value="C:cytoplasm"/>
    <property type="evidence" value="ECO:0007669"/>
    <property type="project" value="TreeGrafter"/>
</dbReference>
<feature type="region of interest" description="Disordered" evidence="9">
    <location>
        <begin position="842"/>
        <end position="867"/>
    </location>
</feature>
<feature type="region of interest" description="Disordered" evidence="9">
    <location>
        <begin position="1024"/>
        <end position="1050"/>
    </location>
</feature>
<dbReference type="PROSITE" id="PS50008">
    <property type="entry name" value="PIPLC_Y_DOMAIN"/>
    <property type="match status" value="1"/>
</dbReference>
<dbReference type="Gene3D" id="2.60.40.150">
    <property type="entry name" value="C2 domain"/>
    <property type="match status" value="1"/>
</dbReference>
<dbReference type="PANTHER" id="PTHR10336:SF149">
    <property type="entry name" value="1-PHOSPHATIDYLINOSITOL 4,5-BISPHOSPHATE PHOSPHODIESTERASE CLASSES I AND II"/>
    <property type="match status" value="1"/>
</dbReference>
<dbReference type="InterPro" id="IPR035892">
    <property type="entry name" value="C2_domain_sf"/>
</dbReference>
<keyword evidence="4 5" id="KW-0807">Transducer</keyword>
<feature type="region of interest" description="Disordered" evidence="9">
    <location>
        <begin position="900"/>
        <end position="956"/>
    </location>
</feature>
<comment type="cofactor">
    <cofactor evidence="7">
        <name>Ca(2+)</name>
        <dbReference type="ChEBI" id="CHEBI:29108"/>
    </cofactor>
    <text evidence="7">Binds 1 Ca(2+) ion per subunit.</text>
</comment>